<evidence type="ECO:0000313" key="12">
    <source>
        <dbReference type="EMBL" id="CAF3788491.1"/>
    </source>
</evidence>
<feature type="region of interest" description="Disordered" evidence="10">
    <location>
        <begin position="244"/>
        <end position="269"/>
    </location>
</feature>
<evidence type="ECO:0000256" key="4">
    <source>
        <dbReference type="ARBA" id="ARBA00022676"/>
    </source>
</evidence>
<dbReference type="InterPro" id="IPR000768">
    <property type="entry name" value="ART"/>
</dbReference>
<keyword evidence="7" id="KW-0677">Repeat</keyword>
<dbReference type="PANTHER" id="PTHR24113:SF12">
    <property type="entry name" value="RAN GTPASE-ACTIVATING PROTEIN 1"/>
    <property type="match status" value="1"/>
</dbReference>
<dbReference type="Pfam" id="PF13516">
    <property type="entry name" value="LRR_6"/>
    <property type="match status" value="3"/>
</dbReference>
<comment type="similarity">
    <text evidence="1 9">Belongs to the Arg-specific ADP-ribosyltransferase family.</text>
</comment>
<keyword evidence="2" id="KW-0343">GTPase activation</keyword>
<keyword evidence="6" id="KW-0548">Nucleotidyltransferase</keyword>
<dbReference type="InterPro" id="IPR027038">
    <property type="entry name" value="RanGap"/>
</dbReference>
<dbReference type="GO" id="GO:0106274">
    <property type="term" value="F:NAD+-protein-arginine ADP-ribosyltransferase activity"/>
    <property type="evidence" value="ECO:0007669"/>
    <property type="project" value="UniProtKB-EC"/>
</dbReference>
<dbReference type="Gene3D" id="3.90.176.10">
    <property type="entry name" value="Toxin ADP-ribosyltransferase, Chain A, domain 1"/>
    <property type="match status" value="1"/>
</dbReference>
<reference evidence="11" key="1">
    <citation type="submission" date="2021-02" db="EMBL/GenBank/DDBJ databases">
        <authorList>
            <person name="Nowell W R."/>
        </authorList>
    </citation>
    <scope>NUCLEOTIDE SEQUENCE</scope>
</reference>
<accession>A0A814I4J1</accession>
<dbReference type="GO" id="GO:0016779">
    <property type="term" value="F:nucleotidyltransferase activity"/>
    <property type="evidence" value="ECO:0007669"/>
    <property type="project" value="UniProtKB-KW"/>
</dbReference>
<dbReference type="PROSITE" id="PS51996">
    <property type="entry name" value="TR_MART"/>
    <property type="match status" value="1"/>
</dbReference>
<dbReference type="EC" id="2.4.2.31" evidence="9"/>
<dbReference type="SUPFAM" id="SSF56399">
    <property type="entry name" value="ADP-ribosylation"/>
    <property type="match status" value="1"/>
</dbReference>
<keyword evidence="9" id="KW-0521">NADP</keyword>
<evidence type="ECO:0000256" key="7">
    <source>
        <dbReference type="ARBA" id="ARBA00022737"/>
    </source>
</evidence>
<dbReference type="Proteomes" id="UP000681722">
    <property type="component" value="Unassembled WGS sequence"/>
</dbReference>
<comment type="caution">
    <text evidence="11">The sequence shown here is derived from an EMBL/GenBank/DDBJ whole genome shotgun (WGS) entry which is preliminary data.</text>
</comment>
<keyword evidence="9" id="KW-0520">NAD</keyword>
<keyword evidence="5 9" id="KW-0808">Transferase</keyword>
<sequence>MASKNNTAQATTTERYADIKNERPEKILLPIEGYQDRPIVSLEEAVKSIEHLVPGIEVKVYVAKQNCKRPSAPLNQDEAAAIQLYTIESINTEQSLYFVLNQTLRSENRQKLKPWFSYLKLLLTALSKLPTVSNTTVYRGVKTDLSKSYVKNQIVVWWGFSSCTQSIGQSEQFLGKTGNRTLFSIECQNGRNIQNYSFIPAENEILLLPAIHLQVVSSLTPAVGIHMIQLKEVNAPFRFLDFPVSPPTPEKAPTSETRKGNVKDPEPKKESILMTKPTPEIIATTGQFKAFVIDQSKQPFSETYRNKQLEQFIEKNKTSYSFDLKGKQLNDEDMKIISNEIKINGNWSNLSLTDNEITGEQVRYLCEALQTNTKISTLTLDTNKLSDTGASFVAKLLLTNKTLTSIALNHNHITDEGILHISESLKVNTSLQSLSLWNNQITDEGLSSLIQVLKTSDNFQNLSFGANQITDKSVHLIIELVEISNKLTALNLNDNQISKDGGERIKQAAKKNWNIQHIYV</sequence>
<keyword evidence="13" id="KW-1185">Reference proteome</keyword>
<dbReference type="InterPro" id="IPR032675">
    <property type="entry name" value="LRR_dom_sf"/>
</dbReference>
<keyword evidence="3" id="KW-0433">Leucine-rich repeat</keyword>
<organism evidence="11 13">
    <name type="scientific">Didymodactylos carnosus</name>
    <dbReference type="NCBI Taxonomy" id="1234261"/>
    <lineage>
        <taxon>Eukaryota</taxon>
        <taxon>Metazoa</taxon>
        <taxon>Spiralia</taxon>
        <taxon>Gnathifera</taxon>
        <taxon>Rotifera</taxon>
        <taxon>Eurotatoria</taxon>
        <taxon>Bdelloidea</taxon>
        <taxon>Philodinida</taxon>
        <taxon>Philodinidae</taxon>
        <taxon>Didymodactylos</taxon>
    </lineage>
</organism>
<evidence type="ECO:0000313" key="13">
    <source>
        <dbReference type="Proteomes" id="UP000663829"/>
    </source>
</evidence>
<keyword evidence="4 9" id="KW-0328">Glycosyltransferase</keyword>
<evidence type="ECO:0000313" key="11">
    <source>
        <dbReference type="EMBL" id="CAF1017010.1"/>
    </source>
</evidence>
<dbReference type="Gene3D" id="3.80.10.10">
    <property type="entry name" value="Ribonuclease Inhibitor"/>
    <property type="match status" value="1"/>
</dbReference>
<name>A0A814I4J1_9BILA</name>
<dbReference type="SMART" id="SM00368">
    <property type="entry name" value="LRR_RI"/>
    <property type="match status" value="5"/>
</dbReference>
<dbReference type="GO" id="GO:0006913">
    <property type="term" value="P:nucleocytoplasmic transport"/>
    <property type="evidence" value="ECO:0007669"/>
    <property type="project" value="TreeGrafter"/>
</dbReference>
<dbReference type="Proteomes" id="UP000663829">
    <property type="component" value="Unassembled WGS sequence"/>
</dbReference>
<dbReference type="SUPFAM" id="SSF52047">
    <property type="entry name" value="RNI-like"/>
    <property type="match status" value="1"/>
</dbReference>
<evidence type="ECO:0000256" key="2">
    <source>
        <dbReference type="ARBA" id="ARBA00022468"/>
    </source>
</evidence>
<dbReference type="GO" id="GO:0048471">
    <property type="term" value="C:perinuclear region of cytoplasm"/>
    <property type="evidence" value="ECO:0007669"/>
    <property type="project" value="TreeGrafter"/>
</dbReference>
<evidence type="ECO:0000256" key="5">
    <source>
        <dbReference type="ARBA" id="ARBA00022679"/>
    </source>
</evidence>
<evidence type="ECO:0000256" key="9">
    <source>
        <dbReference type="RuleBase" id="RU361228"/>
    </source>
</evidence>
<evidence type="ECO:0000256" key="3">
    <source>
        <dbReference type="ARBA" id="ARBA00022614"/>
    </source>
</evidence>
<dbReference type="EMBL" id="CAJOBC010003531">
    <property type="protein sequence ID" value="CAF3788491.1"/>
    <property type="molecule type" value="Genomic_DNA"/>
</dbReference>
<dbReference type="PANTHER" id="PTHR24113">
    <property type="entry name" value="RAN GTPASE-ACTIVATING PROTEIN 1"/>
    <property type="match status" value="1"/>
</dbReference>
<dbReference type="Pfam" id="PF01129">
    <property type="entry name" value="ART"/>
    <property type="match status" value="1"/>
</dbReference>
<evidence type="ECO:0000256" key="10">
    <source>
        <dbReference type="SAM" id="MobiDB-lite"/>
    </source>
</evidence>
<feature type="compositionally biased region" description="Basic and acidic residues" evidence="10">
    <location>
        <begin position="256"/>
        <end position="269"/>
    </location>
</feature>
<dbReference type="GO" id="GO:0005829">
    <property type="term" value="C:cytosol"/>
    <property type="evidence" value="ECO:0007669"/>
    <property type="project" value="TreeGrafter"/>
</dbReference>
<dbReference type="AlphaFoldDB" id="A0A814I4J1"/>
<dbReference type="InterPro" id="IPR001611">
    <property type="entry name" value="Leu-rich_rpt"/>
</dbReference>
<dbReference type="PROSITE" id="PS51450">
    <property type="entry name" value="LRR"/>
    <property type="match status" value="1"/>
</dbReference>
<evidence type="ECO:0000256" key="8">
    <source>
        <dbReference type="ARBA" id="ARBA00047597"/>
    </source>
</evidence>
<evidence type="ECO:0000256" key="1">
    <source>
        <dbReference type="ARBA" id="ARBA00009558"/>
    </source>
</evidence>
<gene>
    <name evidence="11" type="ORF">GPM918_LOCUS14573</name>
    <name evidence="12" type="ORF">SRO942_LOCUS14572</name>
</gene>
<dbReference type="EMBL" id="CAJNOQ010003532">
    <property type="protein sequence ID" value="CAF1017010.1"/>
    <property type="molecule type" value="Genomic_DNA"/>
</dbReference>
<evidence type="ECO:0000256" key="6">
    <source>
        <dbReference type="ARBA" id="ARBA00022695"/>
    </source>
</evidence>
<dbReference type="GO" id="GO:0031267">
    <property type="term" value="F:small GTPase binding"/>
    <property type="evidence" value="ECO:0007669"/>
    <property type="project" value="TreeGrafter"/>
</dbReference>
<proteinExistence type="inferred from homology"/>
<comment type="catalytic activity">
    <reaction evidence="8 9">
        <text>L-arginyl-[protein] + NAD(+) = N(omega)-(ADP-D-ribosyl)-L-arginyl-[protein] + nicotinamide + H(+)</text>
        <dbReference type="Rhea" id="RHEA:19149"/>
        <dbReference type="Rhea" id="RHEA-COMP:10532"/>
        <dbReference type="Rhea" id="RHEA-COMP:15087"/>
        <dbReference type="ChEBI" id="CHEBI:15378"/>
        <dbReference type="ChEBI" id="CHEBI:17154"/>
        <dbReference type="ChEBI" id="CHEBI:29965"/>
        <dbReference type="ChEBI" id="CHEBI:57540"/>
        <dbReference type="ChEBI" id="CHEBI:142554"/>
        <dbReference type="EC" id="2.4.2.31"/>
    </reaction>
</comment>
<dbReference type="GO" id="GO:0005634">
    <property type="term" value="C:nucleus"/>
    <property type="evidence" value="ECO:0007669"/>
    <property type="project" value="TreeGrafter"/>
</dbReference>
<dbReference type="OrthoDB" id="10034042at2759"/>
<dbReference type="GO" id="GO:0005096">
    <property type="term" value="F:GTPase activator activity"/>
    <property type="evidence" value="ECO:0007669"/>
    <property type="project" value="UniProtKB-KW"/>
</dbReference>
<protein>
    <recommendedName>
        <fullName evidence="9">NAD(P)(+)--arginine ADP-ribosyltransferase</fullName>
        <ecNumber evidence="9">2.4.2.31</ecNumber>
    </recommendedName>
    <alternativeName>
        <fullName evidence="9">Mono(ADP-ribosyl)transferase</fullName>
    </alternativeName>
</protein>